<dbReference type="PANTHER" id="PTHR36440">
    <property type="entry name" value="PUTATIVE (AFU_ORTHOLOGUE AFUA_8G07350)-RELATED"/>
    <property type="match status" value="1"/>
</dbReference>
<dbReference type="EMBL" id="MWIO01000017">
    <property type="protein sequence ID" value="THD08312.1"/>
    <property type="molecule type" value="Genomic_DNA"/>
</dbReference>
<reference evidence="3 4" key="1">
    <citation type="submission" date="2017-02" db="EMBL/GenBank/DDBJ databases">
        <title>Whole genome sequencing of Rhodanobacter lindaniclasticus DSM 17932.</title>
        <authorList>
            <person name="Kumar S."/>
            <person name="Patil P."/>
            <person name="Patil P.B."/>
        </authorList>
    </citation>
    <scope>NUCLEOTIDE SEQUENCE [LARGE SCALE GENOMIC DNA]</scope>
    <source>
        <strain evidence="3 4">DSM 17932</strain>
    </source>
</reference>
<feature type="region of interest" description="Disordered" evidence="1">
    <location>
        <begin position="1"/>
        <end position="20"/>
    </location>
</feature>
<dbReference type="Pfam" id="PF07883">
    <property type="entry name" value="Cupin_2"/>
    <property type="match status" value="1"/>
</dbReference>
<dbReference type="InterPro" id="IPR013096">
    <property type="entry name" value="Cupin_2"/>
</dbReference>
<evidence type="ECO:0000313" key="3">
    <source>
        <dbReference type="EMBL" id="THD08312.1"/>
    </source>
</evidence>
<protein>
    <submittedName>
        <fullName evidence="3">Cupin</fullName>
    </submittedName>
</protein>
<organism evidence="3 4">
    <name type="scientific">Rhodanobacter lindaniclasticus</name>
    <dbReference type="NCBI Taxonomy" id="75310"/>
    <lineage>
        <taxon>Bacteria</taxon>
        <taxon>Pseudomonadati</taxon>
        <taxon>Pseudomonadota</taxon>
        <taxon>Gammaproteobacteria</taxon>
        <taxon>Lysobacterales</taxon>
        <taxon>Rhodanobacteraceae</taxon>
        <taxon>Rhodanobacter</taxon>
    </lineage>
</organism>
<name>A0A4S3KHV9_9GAMM</name>
<dbReference type="SUPFAM" id="SSF51182">
    <property type="entry name" value="RmlC-like cupins"/>
    <property type="match status" value="1"/>
</dbReference>
<keyword evidence="4" id="KW-1185">Reference proteome</keyword>
<evidence type="ECO:0000259" key="2">
    <source>
        <dbReference type="Pfam" id="PF07883"/>
    </source>
</evidence>
<comment type="caution">
    <text evidence="3">The sequence shown here is derived from an EMBL/GenBank/DDBJ whole genome shotgun (WGS) entry which is preliminary data.</text>
</comment>
<dbReference type="InterPro" id="IPR053146">
    <property type="entry name" value="QDO-like"/>
</dbReference>
<evidence type="ECO:0000313" key="4">
    <source>
        <dbReference type="Proteomes" id="UP000306317"/>
    </source>
</evidence>
<dbReference type="InterPro" id="IPR011051">
    <property type="entry name" value="RmlC_Cupin_sf"/>
</dbReference>
<sequence>MNIPTTARKPRIVRPGEGRSYDMGRMRAEFHADGEETAERYSLSEWWLQPHTGGPGAHAHDDDHIYYVLAGTLNLHIDGEPADAPRGSYALIPGGTPHDFENRGAEVCGFICINTPAGFERKMPQLVEWFAENPLGDASDG</sequence>
<dbReference type="InterPro" id="IPR014710">
    <property type="entry name" value="RmlC-like_jellyroll"/>
</dbReference>
<gene>
    <name evidence="3" type="ORF">B1991_06435</name>
</gene>
<feature type="domain" description="Cupin type-2" evidence="2">
    <location>
        <begin position="48"/>
        <end position="113"/>
    </location>
</feature>
<dbReference type="Proteomes" id="UP000306317">
    <property type="component" value="Unassembled WGS sequence"/>
</dbReference>
<evidence type="ECO:0000256" key="1">
    <source>
        <dbReference type="SAM" id="MobiDB-lite"/>
    </source>
</evidence>
<dbReference type="PANTHER" id="PTHR36440:SF1">
    <property type="entry name" value="PUTATIVE (AFU_ORTHOLOGUE AFUA_8G07350)-RELATED"/>
    <property type="match status" value="1"/>
</dbReference>
<dbReference type="RefSeq" id="WP_210772096.1">
    <property type="nucleotide sequence ID" value="NZ_MWIO01000017.1"/>
</dbReference>
<dbReference type="AlphaFoldDB" id="A0A4S3KHV9"/>
<proteinExistence type="predicted"/>
<dbReference type="Gene3D" id="2.60.120.10">
    <property type="entry name" value="Jelly Rolls"/>
    <property type="match status" value="1"/>
</dbReference>
<accession>A0A4S3KHV9</accession>